<dbReference type="PANTHER" id="PTHR13504:SF38">
    <property type="entry name" value="FIDO DOMAIN-CONTAINING PROTEIN"/>
    <property type="match status" value="1"/>
</dbReference>
<feature type="domain" description="Fido" evidence="3">
    <location>
        <begin position="109"/>
        <end position="269"/>
    </location>
</feature>
<comment type="caution">
    <text evidence="4">The sequence shown here is derived from an EMBL/GenBank/DDBJ whole genome shotgun (WGS) entry which is preliminary data.</text>
</comment>
<feature type="binding site" evidence="2">
    <location>
        <begin position="237"/>
        <end position="238"/>
    </location>
    <ligand>
        <name>ATP</name>
        <dbReference type="ChEBI" id="CHEBI:30616"/>
    </ligand>
</feature>
<sequence length="389" mass="43360">MEPLLSGEASRGPLLERAHDLQRAADRLSGLCQPDALIDLRALLRAMNSYYSNKIEGQHTLPLEIEQALHNDFSQDQDKARRQRLALAHMATEERIEAQWHAWSDDDVWSARMVRDIHQDLFARLPPGDRLLPEGAALAPGALRDREVAVGNHAAPSCAAVPAMLDRWGDFYRGVRRGELRIVAACASHQRLAWIHPFRDGNGRVARLHSHLALGKLGLTNGFWSPLRGFARTHDAYYARLAAADHPRAGDLDGRGNLSERALVEWIAYMLDLCLDQVRFMTGLLDLEGMKARIAACLAYEHKVVGQGVRTESLRGLHYLFATQSQLERSDFKAMLGLGDRLATAQVSALLKRGLLATDSPHGKLRFGVPQHALRFYFPNLWPEAEGSA</sequence>
<evidence type="ECO:0000256" key="2">
    <source>
        <dbReference type="PIRSR" id="PIRSR640198-2"/>
    </source>
</evidence>
<dbReference type="Proteomes" id="UP000651050">
    <property type="component" value="Unassembled WGS sequence"/>
</dbReference>
<dbReference type="GO" id="GO:0005524">
    <property type="term" value="F:ATP binding"/>
    <property type="evidence" value="ECO:0007669"/>
    <property type="project" value="UniProtKB-KW"/>
</dbReference>
<evidence type="ECO:0000313" key="4">
    <source>
        <dbReference type="EMBL" id="MBG9389017.1"/>
    </source>
</evidence>
<dbReference type="SUPFAM" id="SSF140931">
    <property type="entry name" value="Fic-like"/>
    <property type="match status" value="1"/>
</dbReference>
<accession>A0A931H5V5</accession>
<reference evidence="4" key="1">
    <citation type="submission" date="2020-11" db="EMBL/GenBank/DDBJ databases">
        <title>Bacterial whole genome sequence for Caenimonas sp. DR4.4.</title>
        <authorList>
            <person name="Le V."/>
            <person name="Ko S.-R."/>
            <person name="Ahn C.-Y."/>
            <person name="Oh H.-M."/>
        </authorList>
    </citation>
    <scope>NUCLEOTIDE SEQUENCE</scope>
    <source>
        <strain evidence="4">DR4.4</strain>
    </source>
</reference>
<dbReference type="Pfam" id="PF02661">
    <property type="entry name" value="Fic"/>
    <property type="match status" value="1"/>
</dbReference>
<dbReference type="PANTHER" id="PTHR13504">
    <property type="entry name" value="FIDO DOMAIN-CONTAINING PROTEIN DDB_G0283145"/>
    <property type="match status" value="1"/>
</dbReference>
<keyword evidence="2" id="KW-0547">Nucleotide-binding</keyword>
<feature type="binding site" evidence="2">
    <location>
        <begin position="200"/>
        <end position="207"/>
    </location>
    <ligand>
        <name>ATP</name>
        <dbReference type="ChEBI" id="CHEBI:30616"/>
    </ligand>
</feature>
<organism evidence="4 5">
    <name type="scientific">Caenimonas aquaedulcis</name>
    <dbReference type="NCBI Taxonomy" id="2793270"/>
    <lineage>
        <taxon>Bacteria</taxon>
        <taxon>Pseudomonadati</taxon>
        <taxon>Pseudomonadota</taxon>
        <taxon>Betaproteobacteria</taxon>
        <taxon>Burkholderiales</taxon>
        <taxon>Comamonadaceae</taxon>
        <taxon>Caenimonas</taxon>
    </lineage>
</organism>
<dbReference type="InterPro" id="IPR003812">
    <property type="entry name" value="Fido"/>
</dbReference>
<proteinExistence type="predicted"/>
<keyword evidence="2" id="KW-0067">ATP-binding</keyword>
<protein>
    <submittedName>
        <fullName evidence="4">Fic family protein</fullName>
    </submittedName>
</protein>
<dbReference type="InterPro" id="IPR040198">
    <property type="entry name" value="Fido_containing"/>
</dbReference>
<keyword evidence="5" id="KW-1185">Reference proteome</keyword>
<name>A0A931H5V5_9BURK</name>
<dbReference type="Gene3D" id="1.10.3290.10">
    <property type="entry name" value="Fido-like domain"/>
    <property type="match status" value="1"/>
</dbReference>
<dbReference type="InterPro" id="IPR036597">
    <property type="entry name" value="Fido-like_dom_sf"/>
</dbReference>
<feature type="active site" evidence="1">
    <location>
        <position position="196"/>
    </location>
</feature>
<feature type="binding site" evidence="2">
    <location>
        <begin position="150"/>
        <end position="153"/>
    </location>
    <ligand>
        <name>ATP</name>
        <dbReference type="ChEBI" id="CHEBI:30616"/>
    </ligand>
</feature>
<evidence type="ECO:0000313" key="5">
    <source>
        <dbReference type="Proteomes" id="UP000651050"/>
    </source>
</evidence>
<evidence type="ECO:0000256" key="1">
    <source>
        <dbReference type="PIRSR" id="PIRSR640198-1"/>
    </source>
</evidence>
<dbReference type="AlphaFoldDB" id="A0A931H5V5"/>
<dbReference type="EMBL" id="JADWYS010000001">
    <property type="protein sequence ID" value="MBG9389017.1"/>
    <property type="molecule type" value="Genomic_DNA"/>
</dbReference>
<evidence type="ECO:0000259" key="3">
    <source>
        <dbReference type="PROSITE" id="PS51459"/>
    </source>
</evidence>
<dbReference type="RefSeq" id="WP_196988561.1">
    <property type="nucleotide sequence ID" value="NZ_JADWYS010000001.1"/>
</dbReference>
<dbReference type="PROSITE" id="PS51459">
    <property type="entry name" value="FIDO"/>
    <property type="match status" value="1"/>
</dbReference>
<gene>
    <name evidence="4" type="ORF">I5803_13360</name>
</gene>